<evidence type="ECO:0000259" key="13">
    <source>
        <dbReference type="PROSITE" id="PS51462"/>
    </source>
</evidence>
<dbReference type="EMBL" id="JABEMC010000010">
    <property type="protein sequence ID" value="NNG80157.1"/>
    <property type="molecule type" value="Genomic_DNA"/>
</dbReference>
<keyword evidence="7 12" id="KW-0378">Hydrolase</keyword>
<dbReference type="GO" id="GO:0008413">
    <property type="term" value="F:8-oxo-7,8-dihydroguanosine triphosphate pyrophosphatase activity"/>
    <property type="evidence" value="ECO:0007669"/>
    <property type="project" value="TreeGrafter"/>
</dbReference>
<name>A0A849ATE0_9MICO</name>
<dbReference type="RefSeq" id="WP_170274930.1">
    <property type="nucleotide sequence ID" value="NZ_BAAAKH010000006.1"/>
</dbReference>
<keyword evidence="8" id="KW-0460">Magnesium</keyword>
<dbReference type="PRINTS" id="PR00502">
    <property type="entry name" value="NUDIXFAMILY"/>
</dbReference>
<dbReference type="GO" id="GO:0006260">
    <property type="term" value="P:DNA replication"/>
    <property type="evidence" value="ECO:0007669"/>
    <property type="project" value="UniProtKB-KW"/>
</dbReference>
<keyword evidence="5" id="KW-0479">Metal-binding</keyword>
<dbReference type="GO" id="GO:0006281">
    <property type="term" value="P:DNA repair"/>
    <property type="evidence" value="ECO:0007669"/>
    <property type="project" value="UniProtKB-KW"/>
</dbReference>
<dbReference type="SUPFAM" id="SSF55811">
    <property type="entry name" value="Nudix"/>
    <property type="match status" value="1"/>
</dbReference>
<comment type="cofactor">
    <cofactor evidence="1">
        <name>Mg(2+)</name>
        <dbReference type="ChEBI" id="CHEBI:18420"/>
    </cofactor>
</comment>
<comment type="catalytic activity">
    <reaction evidence="10">
        <text>8-oxo-dGTP + H2O = 8-oxo-dGMP + diphosphate + H(+)</text>
        <dbReference type="Rhea" id="RHEA:31575"/>
        <dbReference type="ChEBI" id="CHEBI:15377"/>
        <dbReference type="ChEBI" id="CHEBI:15378"/>
        <dbReference type="ChEBI" id="CHEBI:33019"/>
        <dbReference type="ChEBI" id="CHEBI:63224"/>
        <dbReference type="ChEBI" id="CHEBI:77896"/>
        <dbReference type="EC" id="3.6.1.55"/>
    </reaction>
</comment>
<evidence type="ECO:0000313" key="14">
    <source>
        <dbReference type="EMBL" id="NNG80157.1"/>
    </source>
</evidence>
<evidence type="ECO:0000256" key="7">
    <source>
        <dbReference type="ARBA" id="ARBA00022801"/>
    </source>
</evidence>
<proteinExistence type="inferred from homology"/>
<dbReference type="PROSITE" id="PS51462">
    <property type="entry name" value="NUDIX"/>
    <property type="match status" value="1"/>
</dbReference>
<dbReference type="PANTHER" id="PTHR47707">
    <property type="entry name" value="8-OXO-DGTP DIPHOSPHATASE"/>
    <property type="match status" value="1"/>
</dbReference>
<evidence type="ECO:0000256" key="4">
    <source>
        <dbReference type="ARBA" id="ARBA00022705"/>
    </source>
</evidence>
<comment type="similarity">
    <text evidence="2 12">Belongs to the Nudix hydrolase family.</text>
</comment>
<dbReference type="CDD" id="cd03425">
    <property type="entry name" value="NUDIX_MutT_NudA_like"/>
    <property type="match status" value="1"/>
</dbReference>
<dbReference type="GO" id="GO:0044716">
    <property type="term" value="F:8-oxo-GDP phosphatase activity"/>
    <property type="evidence" value="ECO:0007669"/>
    <property type="project" value="TreeGrafter"/>
</dbReference>
<evidence type="ECO:0000256" key="6">
    <source>
        <dbReference type="ARBA" id="ARBA00022763"/>
    </source>
</evidence>
<evidence type="ECO:0000256" key="1">
    <source>
        <dbReference type="ARBA" id="ARBA00001946"/>
    </source>
</evidence>
<evidence type="ECO:0000256" key="5">
    <source>
        <dbReference type="ARBA" id="ARBA00022723"/>
    </source>
</evidence>
<dbReference type="InterPro" id="IPR020084">
    <property type="entry name" value="NUDIX_hydrolase_CS"/>
</dbReference>
<dbReference type="Proteomes" id="UP000549517">
    <property type="component" value="Unassembled WGS sequence"/>
</dbReference>
<evidence type="ECO:0000256" key="11">
    <source>
        <dbReference type="ARBA" id="ARBA00038905"/>
    </source>
</evidence>
<accession>A0A849ATE0</accession>
<organism evidence="14 15">
    <name type="scientific">Brevibacterium luteolum</name>
    <dbReference type="NCBI Taxonomy" id="199591"/>
    <lineage>
        <taxon>Bacteria</taxon>
        <taxon>Bacillati</taxon>
        <taxon>Actinomycetota</taxon>
        <taxon>Actinomycetes</taxon>
        <taxon>Micrococcales</taxon>
        <taxon>Brevibacteriaceae</taxon>
        <taxon>Brevibacterium</taxon>
    </lineage>
</organism>
<gene>
    <name evidence="14" type="ORF">HLA91_12370</name>
</gene>
<dbReference type="InterPro" id="IPR020476">
    <property type="entry name" value="Nudix_hydrolase"/>
</dbReference>
<dbReference type="GO" id="GO:0044715">
    <property type="term" value="F:8-oxo-dGDP phosphatase activity"/>
    <property type="evidence" value="ECO:0007669"/>
    <property type="project" value="TreeGrafter"/>
</dbReference>
<evidence type="ECO:0000256" key="3">
    <source>
        <dbReference type="ARBA" id="ARBA00022457"/>
    </source>
</evidence>
<dbReference type="AlphaFoldDB" id="A0A849ATE0"/>
<reference evidence="14 15" key="1">
    <citation type="submission" date="2020-05" db="EMBL/GenBank/DDBJ databases">
        <title>MicrobeNet Type strains.</title>
        <authorList>
            <person name="Nicholson A.C."/>
        </authorList>
    </citation>
    <scope>NUCLEOTIDE SEQUENCE [LARGE SCALE GENOMIC DNA]</scope>
    <source>
        <strain evidence="14 15">CCUG 46604</strain>
    </source>
</reference>
<evidence type="ECO:0000256" key="8">
    <source>
        <dbReference type="ARBA" id="ARBA00022842"/>
    </source>
</evidence>
<dbReference type="Gene3D" id="3.90.79.10">
    <property type="entry name" value="Nucleoside Triphosphate Pyrophosphohydrolase"/>
    <property type="match status" value="1"/>
</dbReference>
<comment type="caution">
    <text evidence="14">The sequence shown here is derived from an EMBL/GenBank/DDBJ whole genome shotgun (WGS) entry which is preliminary data.</text>
</comment>
<keyword evidence="6" id="KW-0227">DNA damage</keyword>
<dbReference type="InterPro" id="IPR015797">
    <property type="entry name" value="NUDIX_hydrolase-like_dom_sf"/>
</dbReference>
<keyword evidence="4" id="KW-0235">DNA replication</keyword>
<sequence>MSDVITVVGAIFTRGEQILACRRAPHKAAAGKWEFPGGKVEDGETPAAALARELREEVNVEVTVGELLVRETTPASGAAHSNGPAIDLACYWVTAAEVPVASADHDALVWVDRHEIASLDWAEPDLPAVKLLRAGAASGAQMVNR</sequence>
<dbReference type="Pfam" id="PF00293">
    <property type="entry name" value="NUDIX"/>
    <property type="match status" value="1"/>
</dbReference>
<dbReference type="InterPro" id="IPR000086">
    <property type="entry name" value="NUDIX_hydrolase_dom"/>
</dbReference>
<evidence type="ECO:0000256" key="2">
    <source>
        <dbReference type="ARBA" id="ARBA00005582"/>
    </source>
</evidence>
<protein>
    <recommendedName>
        <fullName evidence="11">8-oxo-dGTP diphosphatase</fullName>
        <ecNumber evidence="11">3.6.1.55</ecNumber>
    </recommendedName>
</protein>
<dbReference type="EC" id="3.6.1.55" evidence="11"/>
<evidence type="ECO:0000256" key="12">
    <source>
        <dbReference type="RuleBase" id="RU003476"/>
    </source>
</evidence>
<dbReference type="PANTHER" id="PTHR47707:SF1">
    <property type="entry name" value="NUDIX HYDROLASE FAMILY PROTEIN"/>
    <property type="match status" value="1"/>
</dbReference>
<dbReference type="InterPro" id="IPR047127">
    <property type="entry name" value="MutT-like"/>
</dbReference>
<dbReference type="PROSITE" id="PS00893">
    <property type="entry name" value="NUDIX_BOX"/>
    <property type="match status" value="1"/>
</dbReference>
<evidence type="ECO:0000256" key="9">
    <source>
        <dbReference type="ARBA" id="ARBA00023204"/>
    </source>
</evidence>
<dbReference type="GO" id="GO:0046872">
    <property type="term" value="F:metal ion binding"/>
    <property type="evidence" value="ECO:0007669"/>
    <property type="project" value="UniProtKB-KW"/>
</dbReference>
<keyword evidence="3" id="KW-0515">Mutator protein</keyword>
<keyword evidence="9" id="KW-0234">DNA repair</keyword>
<feature type="domain" description="Nudix hydrolase" evidence="13">
    <location>
        <begin position="2"/>
        <end position="133"/>
    </location>
</feature>
<evidence type="ECO:0000256" key="10">
    <source>
        <dbReference type="ARBA" id="ARBA00035861"/>
    </source>
</evidence>
<dbReference type="GO" id="GO:0035539">
    <property type="term" value="F:8-oxo-7,8-dihydrodeoxyguanosine triphosphate pyrophosphatase activity"/>
    <property type="evidence" value="ECO:0007669"/>
    <property type="project" value="UniProtKB-EC"/>
</dbReference>
<evidence type="ECO:0000313" key="15">
    <source>
        <dbReference type="Proteomes" id="UP000549517"/>
    </source>
</evidence>